<dbReference type="Gene3D" id="2.40.420.20">
    <property type="match status" value="1"/>
</dbReference>
<gene>
    <name evidence="4" type="ordered locus">Acear_0867</name>
</gene>
<dbReference type="InterPro" id="IPR058709">
    <property type="entry name" value="BSH_RND-rel"/>
</dbReference>
<feature type="domain" description="RND related barrel-sandwich hybrid" evidence="3">
    <location>
        <begin position="69"/>
        <end position="167"/>
    </location>
</feature>
<dbReference type="EMBL" id="CP002105">
    <property type="protein sequence ID" value="ADL12401.1"/>
    <property type="molecule type" value="Genomic_DNA"/>
</dbReference>
<dbReference type="HOGENOM" id="CLU_073023_1_0_9"/>
<keyword evidence="1" id="KW-0812">Transmembrane</keyword>
<feature type="transmembrane region" description="Helical" evidence="1">
    <location>
        <begin position="21"/>
        <end position="41"/>
    </location>
</feature>
<sequence>MTRKRIRSKADSQKNKFGVTKILMAIIAFIIALSVVLNLFFHTTDKTVLSKYGKIRDEFKTEGLFVRRESVTIAPISGRLNLKVEARTKVQASTLVAQIKNNRSKYNLYSYNSGLVSYHTDGLESTLQPENIDELTYKQFQKLGYKIHRIHNGTNVNNGRPIFKIVDNFLLYLVTPISKDKSQLFKPGMEVEFELPQKTEDRYTARVDRIINSQNKDMLVLDVKRFISLFMKLRKTEVNLIKSSYNGIVVPITALVSKEGKTGVMVVKNEQASFKEVKIVGKNQNQAVIKGIDVGVKIFKDPE</sequence>
<dbReference type="GO" id="GO:1990281">
    <property type="term" value="C:efflux pump complex"/>
    <property type="evidence" value="ECO:0007669"/>
    <property type="project" value="TreeGrafter"/>
</dbReference>
<dbReference type="InterPro" id="IPR058729">
    <property type="entry name" value="Beta-barrel_RND-rel"/>
</dbReference>
<evidence type="ECO:0000259" key="2">
    <source>
        <dbReference type="Pfam" id="PF26011"/>
    </source>
</evidence>
<keyword evidence="1" id="KW-0472">Membrane</keyword>
<evidence type="ECO:0000256" key="1">
    <source>
        <dbReference type="SAM" id="Phobius"/>
    </source>
</evidence>
<dbReference type="eggNOG" id="COG0845">
    <property type="taxonomic scope" value="Bacteria"/>
</dbReference>
<protein>
    <recommendedName>
        <fullName evidence="6">Membrane fusion protein</fullName>
    </recommendedName>
</protein>
<proteinExistence type="predicted"/>
<dbReference type="Proteomes" id="UP000001661">
    <property type="component" value="Chromosome"/>
</dbReference>
<dbReference type="STRING" id="574087.Acear_0867"/>
<dbReference type="KEGG" id="aar:Acear_0867"/>
<dbReference type="PANTHER" id="PTHR30469">
    <property type="entry name" value="MULTIDRUG RESISTANCE PROTEIN MDTA"/>
    <property type="match status" value="1"/>
</dbReference>
<dbReference type="Pfam" id="PF26018">
    <property type="entry name" value="BSH_RND_rel"/>
    <property type="match status" value="1"/>
</dbReference>
<accession>D9QVZ2</accession>
<reference evidence="4 5" key="1">
    <citation type="journal article" date="2010" name="Stand. Genomic Sci.">
        <title>Complete genome sequence of Acetohalobium arabaticum type strain (Z-7288).</title>
        <authorList>
            <person name="Sikorski J."/>
            <person name="Lapidus A."/>
            <person name="Chertkov O."/>
            <person name="Lucas S."/>
            <person name="Copeland A."/>
            <person name="Glavina Del Rio T."/>
            <person name="Nolan M."/>
            <person name="Tice H."/>
            <person name="Cheng J.F."/>
            <person name="Han C."/>
            <person name="Brambilla E."/>
            <person name="Pitluck S."/>
            <person name="Liolios K."/>
            <person name="Ivanova N."/>
            <person name="Mavromatis K."/>
            <person name="Mikhailova N."/>
            <person name="Pati A."/>
            <person name="Bruce D."/>
            <person name="Detter C."/>
            <person name="Tapia R."/>
            <person name="Goodwin L."/>
            <person name="Chen A."/>
            <person name="Palaniappan K."/>
            <person name="Land M."/>
            <person name="Hauser L."/>
            <person name="Chang Y.J."/>
            <person name="Jeffries C.D."/>
            <person name="Rohde M."/>
            <person name="Goker M."/>
            <person name="Spring S."/>
            <person name="Woyke T."/>
            <person name="Bristow J."/>
            <person name="Eisen J.A."/>
            <person name="Markowitz V."/>
            <person name="Hugenholtz P."/>
            <person name="Kyrpides N.C."/>
            <person name="Klenk H.P."/>
        </authorList>
    </citation>
    <scope>NUCLEOTIDE SEQUENCE [LARGE SCALE GENOMIC DNA]</scope>
    <source>
        <strain evidence="5">ATCC 49924 / DSM 5501 / Z-7288</strain>
    </source>
</reference>
<dbReference type="AlphaFoldDB" id="D9QVZ2"/>
<dbReference type="RefSeq" id="WP_013277847.1">
    <property type="nucleotide sequence ID" value="NC_014378.1"/>
</dbReference>
<feature type="domain" description="RND related beta-barrel" evidence="2">
    <location>
        <begin position="172"/>
        <end position="243"/>
    </location>
</feature>
<evidence type="ECO:0000259" key="3">
    <source>
        <dbReference type="Pfam" id="PF26018"/>
    </source>
</evidence>
<evidence type="ECO:0000313" key="5">
    <source>
        <dbReference type="Proteomes" id="UP000001661"/>
    </source>
</evidence>
<dbReference type="Pfam" id="PF26011">
    <property type="entry name" value="Beta-barrel_RND_rel"/>
    <property type="match status" value="1"/>
</dbReference>
<evidence type="ECO:0008006" key="6">
    <source>
        <dbReference type="Google" id="ProtNLM"/>
    </source>
</evidence>
<keyword evidence="5" id="KW-1185">Reference proteome</keyword>
<organism evidence="4 5">
    <name type="scientific">Acetohalobium arabaticum (strain ATCC 49924 / DSM 5501 / Z-7288)</name>
    <dbReference type="NCBI Taxonomy" id="574087"/>
    <lineage>
        <taxon>Bacteria</taxon>
        <taxon>Bacillati</taxon>
        <taxon>Bacillota</taxon>
        <taxon>Clostridia</taxon>
        <taxon>Halanaerobiales</taxon>
        <taxon>Halobacteroidaceae</taxon>
        <taxon>Acetohalobium</taxon>
    </lineage>
</organism>
<name>D9QVZ2_ACEAZ</name>
<evidence type="ECO:0000313" key="4">
    <source>
        <dbReference type="EMBL" id="ADL12401.1"/>
    </source>
</evidence>
<keyword evidence="1" id="KW-1133">Transmembrane helix</keyword>
<dbReference type="GO" id="GO:0015562">
    <property type="term" value="F:efflux transmembrane transporter activity"/>
    <property type="evidence" value="ECO:0007669"/>
    <property type="project" value="TreeGrafter"/>
</dbReference>